<name>A0ACC1KCH3_9FUNG</name>
<dbReference type="EMBL" id="JANBUK010001117">
    <property type="protein sequence ID" value="KAJ2785596.1"/>
    <property type="molecule type" value="Genomic_DNA"/>
</dbReference>
<keyword evidence="2" id="KW-1185">Reference proteome</keyword>
<organism evidence="1 2">
    <name type="scientific">Coemansia linderi</name>
    <dbReference type="NCBI Taxonomy" id="2663919"/>
    <lineage>
        <taxon>Eukaryota</taxon>
        <taxon>Fungi</taxon>
        <taxon>Fungi incertae sedis</taxon>
        <taxon>Zoopagomycota</taxon>
        <taxon>Kickxellomycotina</taxon>
        <taxon>Kickxellomycetes</taxon>
        <taxon>Kickxellales</taxon>
        <taxon>Kickxellaceae</taxon>
        <taxon>Coemansia</taxon>
    </lineage>
</organism>
<reference evidence="1" key="1">
    <citation type="submission" date="2022-07" db="EMBL/GenBank/DDBJ databases">
        <title>Phylogenomic reconstructions and comparative analyses of Kickxellomycotina fungi.</title>
        <authorList>
            <person name="Reynolds N.K."/>
            <person name="Stajich J.E."/>
            <person name="Barry K."/>
            <person name="Grigoriev I.V."/>
            <person name="Crous P."/>
            <person name="Smith M.E."/>
        </authorList>
    </citation>
    <scope>NUCLEOTIDE SEQUENCE</scope>
    <source>
        <strain evidence="1">BCRC 34191</strain>
    </source>
</reference>
<gene>
    <name evidence="1" type="primary">ENA2</name>
    <name evidence="1" type="ORF">GGI18_003334</name>
</gene>
<evidence type="ECO:0000313" key="1">
    <source>
        <dbReference type="EMBL" id="KAJ2785596.1"/>
    </source>
</evidence>
<sequence length="94" mass="10443">MFKGKEKQADVQPVKLYHILEPDQVFIDLDVNPATGLSTSEAERRLALHGTNEMRGGGRPSAFKILLRQLANLMTLILIAAIVVAFVIKDWIEA</sequence>
<accession>A0ACC1KCH3</accession>
<dbReference type="Proteomes" id="UP001140066">
    <property type="component" value="Unassembled WGS sequence"/>
</dbReference>
<comment type="caution">
    <text evidence="1">The sequence shown here is derived from an EMBL/GenBank/DDBJ whole genome shotgun (WGS) entry which is preliminary data.</text>
</comment>
<protein>
    <submittedName>
        <fullName evidence="1">P-type ATPase</fullName>
    </submittedName>
</protein>
<evidence type="ECO:0000313" key="2">
    <source>
        <dbReference type="Proteomes" id="UP001140066"/>
    </source>
</evidence>
<proteinExistence type="predicted"/>
<feature type="non-terminal residue" evidence="1">
    <location>
        <position position="94"/>
    </location>
</feature>